<accession>A0AAU6W0S1</accession>
<name>A0AAU6W0S1_9CAUD</name>
<sequence length="138" mass="15423">MSRDPKKACRECAFRRDIAPGALGGSAPEVYVGQTNGPFYIPCHCHYSSDSPDWKEKAMQAPQCAGSRIFRANIGNENHPTLLGLEADHESVFSSQAEFVAHHKQISVAEAQRQLETISPDTWTRIEIQKTDVQRKKL</sequence>
<evidence type="ECO:0000313" key="1">
    <source>
        <dbReference type="EMBL" id="XAI70051.1"/>
    </source>
</evidence>
<gene>
    <name evidence="1" type="ORF">Nican01_00038</name>
</gene>
<proteinExistence type="predicted"/>
<organism evidence="1">
    <name type="scientific">Pseudomonas phage Nican01</name>
    <dbReference type="NCBI Taxonomy" id="3138540"/>
    <lineage>
        <taxon>Viruses</taxon>
        <taxon>Duplodnaviria</taxon>
        <taxon>Heunggongvirae</taxon>
        <taxon>Uroviricota</taxon>
        <taxon>Caudoviricetes</taxon>
        <taxon>Nickievirus</taxon>
    </lineage>
</organism>
<protein>
    <submittedName>
        <fullName evidence="1">Uncharacterized protein</fullName>
    </submittedName>
</protein>
<reference evidence="1" key="1">
    <citation type="journal article" date="2024" name="J. Gen. Virol.">
        <title>Novel phages of Pseudomonas syringae unveil numerous potential auxiliary metabolic genes.</title>
        <authorList>
            <person name="Feltin C."/>
            <person name="Garneau J.R."/>
            <person name="Morris C.E."/>
            <person name="Berard A."/>
            <person name="Torres-Barcelo C."/>
        </authorList>
    </citation>
    <scope>NUCLEOTIDE SEQUENCE</scope>
</reference>
<dbReference type="EMBL" id="PP179318">
    <property type="protein sequence ID" value="XAI70051.1"/>
    <property type="molecule type" value="Genomic_DNA"/>
</dbReference>